<dbReference type="OrthoDB" id="9774451at2"/>
<dbReference type="SMART" id="SM00062">
    <property type="entry name" value="PBPb"/>
    <property type="match status" value="1"/>
</dbReference>
<feature type="transmembrane region" description="Helical" evidence="7">
    <location>
        <begin position="455"/>
        <end position="473"/>
    </location>
</feature>
<dbReference type="AlphaFoldDB" id="A0A4V1AIU2"/>
<keyword evidence="5 7" id="KW-1133">Transmembrane helix</keyword>
<dbReference type="InterPro" id="IPR035906">
    <property type="entry name" value="MetI-like_sf"/>
</dbReference>
<evidence type="ECO:0000313" key="11">
    <source>
        <dbReference type="Proteomes" id="UP000292886"/>
    </source>
</evidence>
<feature type="domain" description="ABC transmembrane type-1" evidence="9">
    <location>
        <begin position="285"/>
        <end position="474"/>
    </location>
</feature>
<dbReference type="SMART" id="SM00079">
    <property type="entry name" value="PBPe"/>
    <property type="match status" value="1"/>
</dbReference>
<dbReference type="PANTHER" id="PTHR30614:SF46">
    <property type="entry name" value="ABC TRANSPORTER MEMBRANE SPANNING PERMEASE-GLUTAMINE TRANSPORT"/>
    <property type="match status" value="1"/>
</dbReference>
<dbReference type="SUPFAM" id="SSF161098">
    <property type="entry name" value="MetI-like"/>
    <property type="match status" value="1"/>
</dbReference>
<organism evidence="10 11">
    <name type="scientific">Periweissella cryptocerci</name>
    <dbReference type="NCBI Taxonomy" id="2506420"/>
    <lineage>
        <taxon>Bacteria</taxon>
        <taxon>Bacillati</taxon>
        <taxon>Bacillota</taxon>
        <taxon>Bacilli</taxon>
        <taxon>Lactobacillales</taxon>
        <taxon>Lactobacillaceae</taxon>
        <taxon>Periweissella</taxon>
    </lineage>
</organism>
<feature type="signal peptide" evidence="8">
    <location>
        <begin position="1"/>
        <end position="29"/>
    </location>
</feature>
<feature type="transmembrane region" description="Helical" evidence="7">
    <location>
        <begin position="291"/>
        <end position="311"/>
    </location>
</feature>
<dbReference type="KEGG" id="wei:EQG49_09595"/>
<dbReference type="GO" id="GO:0043190">
    <property type="term" value="C:ATP-binding cassette (ABC) transporter complex"/>
    <property type="evidence" value="ECO:0007669"/>
    <property type="project" value="InterPro"/>
</dbReference>
<dbReference type="Proteomes" id="UP000292886">
    <property type="component" value="Chromosome"/>
</dbReference>
<keyword evidence="2 7" id="KW-0813">Transport</keyword>
<feature type="transmembrane region" description="Helical" evidence="7">
    <location>
        <begin position="354"/>
        <end position="374"/>
    </location>
</feature>
<evidence type="ECO:0000256" key="4">
    <source>
        <dbReference type="ARBA" id="ARBA00022692"/>
    </source>
</evidence>
<keyword evidence="3" id="KW-1003">Cell membrane</keyword>
<dbReference type="EMBL" id="CP037940">
    <property type="protein sequence ID" value="QBO36695.1"/>
    <property type="molecule type" value="Genomic_DNA"/>
</dbReference>
<dbReference type="Pfam" id="PF00528">
    <property type="entry name" value="BPD_transp_1"/>
    <property type="match status" value="1"/>
</dbReference>
<gene>
    <name evidence="10" type="ORF">EQG49_09595</name>
</gene>
<name>A0A4V1AIU2_9LACO</name>
<protein>
    <submittedName>
        <fullName evidence="10">Transporter substrate-binding domain-containing protein</fullName>
    </submittedName>
</protein>
<keyword evidence="4 7" id="KW-0812">Transmembrane</keyword>
<evidence type="ECO:0000256" key="1">
    <source>
        <dbReference type="ARBA" id="ARBA00004651"/>
    </source>
</evidence>
<dbReference type="Gene3D" id="3.40.190.10">
    <property type="entry name" value="Periplasmic binding protein-like II"/>
    <property type="match status" value="2"/>
</dbReference>
<dbReference type="InterPro" id="IPR001320">
    <property type="entry name" value="Iontro_rcpt_C"/>
</dbReference>
<dbReference type="GO" id="GO:0015276">
    <property type="term" value="F:ligand-gated monoatomic ion channel activity"/>
    <property type="evidence" value="ECO:0007669"/>
    <property type="project" value="InterPro"/>
</dbReference>
<evidence type="ECO:0000256" key="6">
    <source>
        <dbReference type="ARBA" id="ARBA00023136"/>
    </source>
</evidence>
<dbReference type="InterPro" id="IPR043429">
    <property type="entry name" value="ArtM/GltK/GlnP/TcyL/YhdX-like"/>
</dbReference>
<dbReference type="NCBIfam" id="TIGR01726">
    <property type="entry name" value="HEQRo_perm_3TM"/>
    <property type="match status" value="1"/>
</dbReference>
<evidence type="ECO:0000259" key="9">
    <source>
        <dbReference type="PROSITE" id="PS50928"/>
    </source>
</evidence>
<dbReference type="InterPro" id="IPR001638">
    <property type="entry name" value="Solute-binding_3/MltF_N"/>
</dbReference>
<evidence type="ECO:0000256" key="8">
    <source>
        <dbReference type="SAM" id="SignalP"/>
    </source>
</evidence>
<feature type="transmembrane region" description="Helical" evidence="7">
    <location>
        <begin position="323"/>
        <end position="342"/>
    </location>
</feature>
<evidence type="ECO:0000256" key="7">
    <source>
        <dbReference type="RuleBase" id="RU363032"/>
    </source>
</evidence>
<accession>A0A4V1AIU2</accession>
<evidence type="ECO:0000256" key="2">
    <source>
        <dbReference type="ARBA" id="ARBA00022448"/>
    </source>
</evidence>
<dbReference type="CDD" id="cd06261">
    <property type="entry name" value="TM_PBP2"/>
    <property type="match status" value="1"/>
</dbReference>
<sequence>MFKKWLGWLIVTFAVLLGLNMATGPQVHAAAKEPHYTITTDTTYPPFEFEDKNGKYVGIDMEILAAIAKEEHFTYKLMPMSFNSGAQAVATGQIDGIIAGMTITDERKAVYDFGTPYYKTGIVMAVNNKSKITGLSGLKGKTVALKTGTGSAQYAVSLQKKYGFKIKYFNDSNTMYNDVQVGNSDAAFEDSPVMQYAIKNGVKLKIVTKPALAGWYGFAVKKGSNKQLLASFDDGFAKIKASGQYDKIVAKYLGASASKFSGSKKDNSTFVGLIKQNKKQFAKGLWETMKLTVVGIVLASIWGIIIGLMGVSPIKWLRGLSTTIIYTFRGLPLMVLAFFIYIGLPNLTGDKIPAFVAGVITLVLNEGAYTGAFVRGGIEAVDKGQMEAARSLGLPYGKAMLKIIMPQGVKIMVPSFINQFIITLKDTSILSAIGIIELTQTGTIIISRNMQGFKVWLIVAVMYLVVITLLTWLSNWVQKRMK</sequence>
<feature type="chain" id="PRO_5020296806" evidence="8">
    <location>
        <begin position="30"/>
        <end position="482"/>
    </location>
</feature>
<dbReference type="GO" id="GO:0006865">
    <property type="term" value="P:amino acid transport"/>
    <property type="evidence" value="ECO:0007669"/>
    <property type="project" value="TreeGrafter"/>
</dbReference>
<comment type="subcellular location">
    <subcellularLocation>
        <location evidence="1 7">Cell membrane</location>
        <topology evidence="1 7">Multi-pass membrane protein</topology>
    </subcellularLocation>
</comment>
<keyword evidence="8" id="KW-0732">Signal</keyword>
<evidence type="ECO:0000313" key="10">
    <source>
        <dbReference type="EMBL" id="QBO36695.1"/>
    </source>
</evidence>
<evidence type="ECO:0000256" key="3">
    <source>
        <dbReference type="ARBA" id="ARBA00022475"/>
    </source>
</evidence>
<dbReference type="Gene3D" id="1.10.3720.10">
    <property type="entry name" value="MetI-like"/>
    <property type="match status" value="1"/>
</dbReference>
<dbReference type="InterPro" id="IPR010065">
    <property type="entry name" value="AA_ABC_transptr_permease_3TM"/>
</dbReference>
<dbReference type="InterPro" id="IPR000515">
    <property type="entry name" value="MetI-like"/>
</dbReference>
<comment type="similarity">
    <text evidence="7">Belongs to the binding-protein-dependent transport system permease family.</text>
</comment>
<evidence type="ECO:0000256" key="5">
    <source>
        <dbReference type="ARBA" id="ARBA00022989"/>
    </source>
</evidence>
<dbReference type="PANTHER" id="PTHR30614">
    <property type="entry name" value="MEMBRANE COMPONENT OF AMINO ACID ABC TRANSPORTER"/>
    <property type="match status" value="1"/>
</dbReference>
<dbReference type="PROSITE" id="PS50928">
    <property type="entry name" value="ABC_TM1"/>
    <property type="match status" value="1"/>
</dbReference>
<dbReference type="RefSeq" id="WP_133363772.1">
    <property type="nucleotide sequence ID" value="NZ_CP037940.1"/>
</dbReference>
<reference evidence="11" key="1">
    <citation type="submission" date="2019-03" db="EMBL/GenBank/DDBJ databases">
        <title>Weissella sp. 26KH-42 Genome sequencing.</title>
        <authorList>
            <person name="Heo J."/>
            <person name="Kim S.-J."/>
            <person name="Kim J.-S."/>
            <person name="Hong S.-B."/>
            <person name="Kwon S.-W."/>
        </authorList>
    </citation>
    <scope>NUCLEOTIDE SEQUENCE [LARGE SCALE GENOMIC DNA]</scope>
    <source>
        <strain evidence="11">26KH-42</strain>
    </source>
</reference>
<keyword evidence="6 7" id="KW-0472">Membrane</keyword>
<dbReference type="Pfam" id="PF00497">
    <property type="entry name" value="SBP_bac_3"/>
    <property type="match status" value="1"/>
</dbReference>
<keyword evidence="11" id="KW-1185">Reference proteome</keyword>
<dbReference type="SUPFAM" id="SSF53850">
    <property type="entry name" value="Periplasmic binding protein-like II"/>
    <property type="match status" value="1"/>
</dbReference>
<proteinExistence type="inferred from homology"/>